<keyword evidence="2" id="KW-1185">Reference proteome</keyword>
<accession>A0ACB9HET5</accession>
<gene>
    <name evidence="1" type="ORF">L1987_37025</name>
</gene>
<evidence type="ECO:0000313" key="1">
    <source>
        <dbReference type="EMBL" id="KAI3794394.1"/>
    </source>
</evidence>
<dbReference type="Proteomes" id="UP001056120">
    <property type="component" value="Linkage Group LG12"/>
</dbReference>
<dbReference type="EMBL" id="CM042029">
    <property type="protein sequence ID" value="KAI3794394.1"/>
    <property type="molecule type" value="Genomic_DNA"/>
</dbReference>
<evidence type="ECO:0000313" key="2">
    <source>
        <dbReference type="Proteomes" id="UP001056120"/>
    </source>
</evidence>
<organism evidence="1 2">
    <name type="scientific">Smallanthus sonchifolius</name>
    <dbReference type="NCBI Taxonomy" id="185202"/>
    <lineage>
        <taxon>Eukaryota</taxon>
        <taxon>Viridiplantae</taxon>
        <taxon>Streptophyta</taxon>
        <taxon>Embryophyta</taxon>
        <taxon>Tracheophyta</taxon>
        <taxon>Spermatophyta</taxon>
        <taxon>Magnoliopsida</taxon>
        <taxon>eudicotyledons</taxon>
        <taxon>Gunneridae</taxon>
        <taxon>Pentapetalae</taxon>
        <taxon>asterids</taxon>
        <taxon>campanulids</taxon>
        <taxon>Asterales</taxon>
        <taxon>Asteraceae</taxon>
        <taxon>Asteroideae</taxon>
        <taxon>Heliantheae alliance</taxon>
        <taxon>Millerieae</taxon>
        <taxon>Smallanthus</taxon>
    </lineage>
</organism>
<reference evidence="2" key="1">
    <citation type="journal article" date="2022" name="Mol. Ecol. Resour.">
        <title>The genomes of chicory, endive, great burdock and yacon provide insights into Asteraceae palaeo-polyploidization history and plant inulin production.</title>
        <authorList>
            <person name="Fan W."/>
            <person name="Wang S."/>
            <person name="Wang H."/>
            <person name="Wang A."/>
            <person name="Jiang F."/>
            <person name="Liu H."/>
            <person name="Zhao H."/>
            <person name="Xu D."/>
            <person name="Zhang Y."/>
        </authorList>
    </citation>
    <scope>NUCLEOTIDE SEQUENCE [LARGE SCALE GENOMIC DNA]</scope>
    <source>
        <strain evidence="2">cv. Yunnan</strain>
    </source>
</reference>
<name>A0ACB9HET5_9ASTR</name>
<protein>
    <submittedName>
        <fullName evidence="1">Uncharacterized protein</fullName>
    </submittedName>
</protein>
<reference evidence="1 2" key="2">
    <citation type="journal article" date="2022" name="Mol. Ecol. Resour.">
        <title>The genomes of chicory, endive, great burdock and yacon provide insights into Asteraceae paleo-polyploidization history and plant inulin production.</title>
        <authorList>
            <person name="Fan W."/>
            <person name="Wang S."/>
            <person name="Wang H."/>
            <person name="Wang A."/>
            <person name="Jiang F."/>
            <person name="Liu H."/>
            <person name="Zhao H."/>
            <person name="Xu D."/>
            <person name="Zhang Y."/>
        </authorList>
    </citation>
    <scope>NUCLEOTIDE SEQUENCE [LARGE SCALE GENOMIC DNA]</scope>
    <source>
        <strain evidence="2">cv. Yunnan</strain>
        <tissue evidence="1">Leaves</tissue>
    </source>
</reference>
<comment type="caution">
    <text evidence="1">The sequence shown here is derived from an EMBL/GenBank/DDBJ whole genome shotgun (WGS) entry which is preliminary data.</text>
</comment>
<proteinExistence type="predicted"/>
<sequence length="119" mass="13600">MNMKAMVLKEIFKEWLVATLVVHGVGYACDDYLYAHACDDALHGHACDGGLHAYACVCAYVRVMEQELVRVHLPVKLNLQAHFLHLRLWIPSSSSSLGCHRTFEDLHHLYQPMNLLERL</sequence>